<feature type="coiled-coil region" evidence="1">
    <location>
        <begin position="906"/>
        <end position="940"/>
    </location>
</feature>
<proteinExistence type="predicted"/>
<dbReference type="GO" id="GO:0030674">
    <property type="term" value="F:protein-macromolecule adaptor activity"/>
    <property type="evidence" value="ECO:0007669"/>
    <property type="project" value="EnsemblFungi"/>
</dbReference>
<dbReference type="GO" id="GO:0071406">
    <property type="term" value="P:cellular response to methylmercury"/>
    <property type="evidence" value="ECO:0007669"/>
    <property type="project" value="EnsemblFungi"/>
</dbReference>
<dbReference type="PANTHER" id="PTHR13318:SF95">
    <property type="entry name" value="F-BOX PROTEIN YLR352W"/>
    <property type="match status" value="1"/>
</dbReference>
<reference evidence="4 5" key="1">
    <citation type="journal article" date="2011" name="Proc. Natl. Acad. Sci. U.S.A.">
        <title>Evolutionary erosion of yeast sex chromosomes by mating-type switching accidents.</title>
        <authorList>
            <person name="Gordon J.L."/>
            <person name="Armisen D."/>
            <person name="Proux-Wera E."/>
            <person name="Oheigeartaigh S.S."/>
            <person name="Byrne K.P."/>
            <person name="Wolfe K.H."/>
        </authorList>
    </citation>
    <scope>NUCLEOTIDE SEQUENCE [LARGE SCALE GENOMIC DNA]</scope>
    <source>
        <strain evidence="5">ATCC MYA-139 / BCRC 22969 / CBS 8797 / CCRC 22969 / KCTC 17520 / NBRC 10181 / NCYC 3082</strain>
    </source>
</reference>
<name>J7RXR5_HUIN7</name>
<dbReference type="KEGG" id="kng:KNAG_0D01450"/>
<dbReference type="OrthoDB" id="10257471at2759"/>
<gene>
    <name evidence="4" type="primary">KNAG0D01450</name>
    <name evidence="4" type="ordered locus">KNAG_0D01450</name>
</gene>
<dbReference type="GO" id="GO:0031146">
    <property type="term" value="P:SCF-dependent proteasomal ubiquitin-dependent protein catabolic process"/>
    <property type="evidence" value="ECO:0007669"/>
    <property type="project" value="EnsemblFungi"/>
</dbReference>
<organism evidence="4 5">
    <name type="scientific">Huiozyma naganishii (strain ATCC MYA-139 / BCRC 22969 / CBS 8797 / KCTC 17520 / NBRC 10181 / NCYC 3082 / Yp74L-3)</name>
    <name type="common">Yeast</name>
    <name type="synonym">Kazachstania naganishii</name>
    <dbReference type="NCBI Taxonomy" id="1071383"/>
    <lineage>
        <taxon>Eukaryota</taxon>
        <taxon>Fungi</taxon>
        <taxon>Dikarya</taxon>
        <taxon>Ascomycota</taxon>
        <taxon>Saccharomycotina</taxon>
        <taxon>Saccharomycetes</taxon>
        <taxon>Saccharomycetales</taxon>
        <taxon>Saccharomycetaceae</taxon>
        <taxon>Huiozyma</taxon>
    </lineage>
</organism>
<feature type="compositionally biased region" description="Acidic residues" evidence="2">
    <location>
        <begin position="1129"/>
        <end position="1138"/>
    </location>
</feature>
<dbReference type="AlphaFoldDB" id="J7RXR5"/>
<dbReference type="InterPro" id="IPR057207">
    <property type="entry name" value="FBXL15_LRR"/>
</dbReference>
<dbReference type="RefSeq" id="XP_022464143.1">
    <property type="nucleotide sequence ID" value="XM_022607559.1"/>
</dbReference>
<dbReference type="Gene3D" id="3.80.10.10">
    <property type="entry name" value="Ribonuclease Inhibitor"/>
    <property type="match status" value="2"/>
</dbReference>
<dbReference type="SUPFAM" id="SSF52047">
    <property type="entry name" value="RNI-like"/>
    <property type="match status" value="2"/>
</dbReference>
<dbReference type="GO" id="GO:0000142">
    <property type="term" value="C:cellular bud neck contractile ring"/>
    <property type="evidence" value="ECO:0007669"/>
    <property type="project" value="EnsemblFungi"/>
</dbReference>
<dbReference type="GO" id="GO:0000209">
    <property type="term" value="P:protein polyubiquitination"/>
    <property type="evidence" value="ECO:0007669"/>
    <property type="project" value="EnsemblFungi"/>
</dbReference>
<dbReference type="eggNOG" id="KOG1947">
    <property type="taxonomic scope" value="Eukaryota"/>
</dbReference>
<protein>
    <recommendedName>
        <fullName evidence="3">F-box domain-containing protein</fullName>
    </recommendedName>
</protein>
<keyword evidence="5" id="KW-1185">Reference proteome</keyword>
<dbReference type="Pfam" id="PF25372">
    <property type="entry name" value="DUF7885"/>
    <property type="match status" value="1"/>
</dbReference>
<dbReference type="SMART" id="SM00367">
    <property type="entry name" value="LRR_CC"/>
    <property type="match status" value="11"/>
</dbReference>
<dbReference type="GO" id="GO:0000751">
    <property type="term" value="P:mitotic cell cycle G1 arrest in response to pheromone"/>
    <property type="evidence" value="ECO:0007669"/>
    <property type="project" value="EnsemblFungi"/>
</dbReference>
<dbReference type="InterPro" id="IPR032675">
    <property type="entry name" value="LRR_dom_sf"/>
</dbReference>
<evidence type="ECO:0000256" key="1">
    <source>
        <dbReference type="SAM" id="Coils"/>
    </source>
</evidence>
<dbReference type="GO" id="GO:0005634">
    <property type="term" value="C:nucleus"/>
    <property type="evidence" value="ECO:0007669"/>
    <property type="project" value="EnsemblFungi"/>
</dbReference>
<dbReference type="GO" id="GO:0000082">
    <property type="term" value="P:G1/S transition of mitotic cell cycle"/>
    <property type="evidence" value="ECO:0007669"/>
    <property type="project" value="EnsemblFungi"/>
</dbReference>
<feature type="region of interest" description="Disordered" evidence="2">
    <location>
        <begin position="27"/>
        <end position="59"/>
    </location>
</feature>
<dbReference type="GO" id="GO:0010828">
    <property type="term" value="P:positive regulation of D-glucose transmembrane transport"/>
    <property type="evidence" value="ECO:0007669"/>
    <property type="project" value="EnsemblFungi"/>
</dbReference>
<dbReference type="Proteomes" id="UP000006310">
    <property type="component" value="Chromosome 4"/>
</dbReference>
<dbReference type="InterPro" id="IPR001810">
    <property type="entry name" value="F-box_dom"/>
</dbReference>
<dbReference type="OMA" id="VDFACCT"/>
<accession>J7RXR5</accession>
<dbReference type="InterPro" id="IPR006553">
    <property type="entry name" value="Leu-rich_rpt_Cys-con_subtyp"/>
</dbReference>
<evidence type="ECO:0000259" key="3">
    <source>
        <dbReference type="PROSITE" id="PS50181"/>
    </source>
</evidence>
<dbReference type="GO" id="GO:0004842">
    <property type="term" value="F:ubiquitin-protein transferase activity"/>
    <property type="evidence" value="ECO:0007669"/>
    <property type="project" value="EnsemblFungi"/>
</dbReference>
<dbReference type="PANTHER" id="PTHR13318">
    <property type="entry name" value="PARTNER OF PAIRED, ISOFORM B-RELATED"/>
    <property type="match status" value="1"/>
</dbReference>
<dbReference type="Pfam" id="PF12937">
    <property type="entry name" value="F-box-like"/>
    <property type="match status" value="1"/>
</dbReference>
<dbReference type="STRING" id="1071383.J7RXR5"/>
<dbReference type="PROSITE" id="PS50181">
    <property type="entry name" value="FBOX"/>
    <property type="match status" value="1"/>
</dbReference>
<feature type="domain" description="F-box" evidence="3">
    <location>
        <begin position="305"/>
        <end position="352"/>
    </location>
</feature>
<dbReference type="GO" id="GO:0034599">
    <property type="term" value="P:cellular response to oxidative stress"/>
    <property type="evidence" value="ECO:0007669"/>
    <property type="project" value="EnsemblFungi"/>
</dbReference>
<sequence>MEQNNLNGGQHQNPYNLQHRGIRLPQERQQHHEEGRQSSNIQNERRFFSPNNVQGGARLNPTHITEARNRNAETAINSSIDLHSPMRMNGIQDSNDTNFDLPFLDNNKERLSMHNFPKTDFSDFSFELSPSDLESIQLFQTELNRKIEACLGVIDNRRHRILSEIELYKLRLKKMDHMNDPQITNHINKLQRIRMRAVELETIELQRLRIKTSEIIKEFKKEFQLYSQLKSDGKPAVNPTNKFRSWIAELDIWELTNTADHMAELSKYTDDIPPNFPALPMSSLPVANTLSTLFVNERHVQPDRTFPLHKLPSEILHLVLDKIGFKADIVNLLTVCKLWALIIVKILYYRPHINQERQLKLFLRTMKLPSFQTVFNYRLMIKRLNFSFVGDYLNDEQLSYFVGCHNLERLTLVFCKNISSKPISAVLKGCRFLQSVDITGIRDIQDDVFNTLAESCRRVQGFYVPMAKNVSFNALNTFIIHAPMLKRVKITANTNINDEIVEKLADKCPMLVEVDITSCPNVHDSSLLKLFTKLPQLREFKVTHNENISDNLLHELSKTVDQLPALRLIDFSSCENITDKTVERLVDLSPKLRNIYLGKCSRITDTSLFNLSRLVKNLQQVHFGHCFNITDQGVRILVQSCPRIQYVDFACCTNLTNRTLYELSDLQKLKRIGLVKCTQMTDEGLLNMIALRGRGDSLERVHLSYCSNLTIYPIYELLMACPRLSHLSLTAVPSFLRQDITQFCRPAPPDFSENQRQIFCVFSGKGVHKLRNYLMKLTPETTEPQTDINDILTKLIIKNNLIEPNESQSEAIDRITFNLNHESVAILTATGLNQLPDLANDLNIQNIDFENMEDLFTWSNNESLLKFSQPDHDVSHLFHLVDTNYCEDPYAYEYEDTNVIMAPGGNRDLNEEMLHVTRKYHELNERIDDFEVNVASLARIQFQFTGFLLHEMAQIYIQMVELNRLICQIQDRVFASGIQSDIDSLYVWRHIHFDKFQILLGKYQVTTVVLRLYLKESIAAFTRQREIILANERNESSSTNVIENFTSILSAADNSGNFNGIPRETDETTARDALDRQRQGLQFLGRMGQRATLTPDQLRTIQLGLSNTTANVTQDNANEGNNGGRSDTPDEEMMDDDA</sequence>
<dbReference type="EMBL" id="HE978317">
    <property type="protein sequence ID" value="CCK69897.1"/>
    <property type="molecule type" value="Genomic_DNA"/>
</dbReference>
<feature type="region of interest" description="Disordered" evidence="2">
    <location>
        <begin position="1107"/>
        <end position="1138"/>
    </location>
</feature>
<evidence type="ECO:0000313" key="5">
    <source>
        <dbReference type="Proteomes" id="UP000006310"/>
    </source>
</evidence>
<evidence type="ECO:0000313" key="4">
    <source>
        <dbReference type="EMBL" id="CCK69897.1"/>
    </source>
</evidence>
<dbReference type="GeneID" id="34525586"/>
<keyword evidence="1" id="KW-0175">Coiled coil</keyword>
<evidence type="ECO:0000256" key="2">
    <source>
        <dbReference type="SAM" id="MobiDB-lite"/>
    </source>
</evidence>
<feature type="compositionally biased region" description="Basic and acidic residues" evidence="2">
    <location>
        <begin position="27"/>
        <end position="36"/>
    </location>
</feature>
<feature type="compositionally biased region" description="Polar residues" evidence="2">
    <location>
        <begin position="1107"/>
        <end position="1120"/>
    </location>
</feature>
<reference evidence="5" key="2">
    <citation type="submission" date="2012-08" db="EMBL/GenBank/DDBJ databases">
        <title>Genome sequence of Kazachstania naganishii.</title>
        <authorList>
            <person name="Gordon J.L."/>
            <person name="Armisen D."/>
            <person name="Proux-Wera E."/>
            <person name="OhEigeartaigh S.S."/>
            <person name="Byrne K.P."/>
            <person name="Wolfe K.H."/>
        </authorList>
    </citation>
    <scope>NUCLEOTIDE SEQUENCE [LARGE SCALE GENOMIC DNA]</scope>
    <source>
        <strain evidence="5">ATCC MYA-139 / BCRC 22969 / CBS 8797 / CCRC 22969 / KCTC 17520 / NBRC 10181 / NCYC 3082</strain>
    </source>
</reference>
<dbReference type="HOGENOM" id="CLU_008058_0_0_1"/>
<dbReference type="GO" id="GO:0019005">
    <property type="term" value="C:SCF ubiquitin ligase complex"/>
    <property type="evidence" value="ECO:0007669"/>
    <property type="project" value="EnsemblFungi"/>
</dbReference>